<dbReference type="InterPro" id="IPR032630">
    <property type="entry name" value="P_typ_ATPase_c"/>
</dbReference>
<feature type="active site" description="4-aspartylphosphate intermediate" evidence="11">
    <location>
        <position position="426"/>
    </location>
</feature>
<feature type="binding site" evidence="12">
    <location>
        <position position="428"/>
    </location>
    <ligand>
        <name>ATP</name>
        <dbReference type="ChEBI" id="CHEBI:30616"/>
    </ligand>
</feature>
<dbReference type="InterPro" id="IPR018303">
    <property type="entry name" value="ATPase_P-typ_P_site"/>
</dbReference>
<evidence type="ECO:0000313" key="19">
    <source>
        <dbReference type="EMBL" id="CAD8076973.1"/>
    </source>
</evidence>
<feature type="binding site" evidence="12">
    <location>
        <position position="799"/>
    </location>
    <ligand>
        <name>ATP</name>
        <dbReference type="ChEBI" id="CHEBI:30616"/>
    </ligand>
</feature>
<feature type="binding site" evidence="12">
    <location>
        <position position="711"/>
    </location>
    <ligand>
        <name>ATP</name>
        <dbReference type="ChEBI" id="CHEBI:30616"/>
    </ligand>
</feature>
<dbReference type="GO" id="GO:0140326">
    <property type="term" value="F:ATPase-coupled intramembrane lipid transporter activity"/>
    <property type="evidence" value="ECO:0007669"/>
    <property type="project" value="UniProtKB-EC"/>
</dbReference>
<feature type="binding site" evidence="12">
    <location>
        <position position="830"/>
    </location>
    <ligand>
        <name>ATP</name>
        <dbReference type="ChEBI" id="CHEBI:30616"/>
    </ligand>
</feature>
<keyword evidence="9 14" id="KW-1133">Transmembrane helix</keyword>
<dbReference type="GO" id="GO:0045332">
    <property type="term" value="P:phospholipid translocation"/>
    <property type="evidence" value="ECO:0007669"/>
    <property type="project" value="TreeGrafter"/>
</dbReference>
<feature type="transmembrane region" description="Helical" evidence="14">
    <location>
        <begin position="961"/>
        <end position="988"/>
    </location>
</feature>
<protein>
    <recommendedName>
        <fullName evidence="14">Phospholipid-transporting ATPase</fullName>
        <ecNumber evidence="14">7.6.2.1</ecNumber>
    </recommendedName>
</protein>
<feature type="coiled-coil region" evidence="15">
    <location>
        <begin position="644"/>
        <end position="678"/>
    </location>
</feature>
<feature type="transmembrane region" description="Helical" evidence="14">
    <location>
        <begin position="1033"/>
        <end position="1052"/>
    </location>
</feature>
<sequence>MTDHKMIQLELQTPPHILSSQDHRETQNLFEYQYDNVESKGNYAQKYQSKNRKITSNRPDFMLPDNSIQTSKYTLLNFFPKQLFEQFSKLANVYFVLMGALQMVPEVSISSGIPTIYLPLGFIILVSGAKDFYEDYKRRKSDIEENKQQVTAFDGTSFVKIASFNLRVGHIVKVHQDEIIPADMLLLRSSEKKGICYVETKSLDGETNLKQKNVHADLLQIFKSDDCFGQLDKRIVLKYQAPTPYLYKFIGETTTSNIQVSSINFNNFLLRGCNLRNVKYIFGLVAYTGHDTKIMMNSFKARTKRSKLEVLMQKFILMIFIIQFIMCVIASLVYSIYYYNNRMTLTYLYIDVNTSEYTIPYNFFVRFGNWMLIFNNFVPISLLVTLEMVKFIQGKIMSLDEKLNQPRVQTSNLNEELGQIEHIFSDKTGTLTCNIMEFKQIIIGNQNYGDILKSSEEYITDDELQNFPLVSNVDFRDKTLIEAIQDKNHVMHEKVVECLMMIAICHTVISEQRDGKLMYNATSPDELALLNFARFVGFEFLGTDENNIKRVSFQDQIIEYQLLEIFEFTSQRKRQSILVQVIKTGEIYLFSKGADSVLLDYVRLSNEELNKNEYHQLVQRLEEYGKIGLRTLVLSKRKLEKQEYQEWHKRYQQATQLIENREEKMQVLQDELEKNYEILGATAIEDKLQQDVADTIAAIKAAGIKVWVLTGDKIETAINIGYSCSLLTNQLMQHIVDEKEEALIKERLDDILNKIGSQDLNQRQALIISGDALLHALKPDIQKKVSEIGKCCEVVLCCRVSPKQKQDVVTLIRNQNQSCSTLAIGDGANDVNMITAAHVGVGIRGVEGQQAARAADYSVQEFRELRRLLFYHGRECYRRNSVLVCYTFYKNILVVLPQFWYGILSMYSAQSLYDTFIYQLFNILYGALPIMIYGIFDEEYDADQLTDNKLQNYYQQGPKGLLFNIQIVLFWIFCGFWQTAIVCFFPTYSISENFVDDNGFTHHLWAQGTMIFGMVVVVCNLKILIFSNTYTPALLGSIAFSMISYLLSWIILDNLPSAEAYVVFESLFQTPNFHFGNILVIAAISSIDIALNIKLNRVLSKVNKNMSLRLPNLSTNVQPQPQKPSGQVANQKHTGFAFNCLDRDELENQDKMDLYGIDNQVESQNG</sequence>
<dbReference type="FunFam" id="3.40.1110.10:FF:000185">
    <property type="entry name" value="Phospholipid-transporting ATPase"/>
    <property type="match status" value="1"/>
</dbReference>
<keyword evidence="4 13" id="KW-0479">Metal-binding</keyword>
<keyword evidence="3 14" id="KW-0812">Transmembrane</keyword>
<feature type="transmembrane region" description="Helical" evidence="14">
    <location>
        <begin position="370"/>
        <end position="389"/>
    </location>
</feature>
<dbReference type="GO" id="GO:0005886">
    <property type="term" value="C:plasma membrane"/>
    <property type="evidence" value="ECO:0007669"/>
    <property type="project" value="TreeGrafter"/>
</dbReference>
<feature type="transmembrane region" description="Helical" evidence="14">
    <location>
        <begin position="883"/>
        <end position="904"/>
    </location>
</feature>
<evidence type="ECO:0000256" key="2">
    <source>
        <dbReference type="ARBA" id="ARBA00004308"/>
    </source>
</evidence>
<feature type="binding site" evidence="12">
    <location>
        <position position="710"/>
    </location>
    <ligand>
        <name>ATP</name>
        <dbReference type="ChEBI" id="CHEBI:30616"/>
    </ligand>
</feature>
<keyword evidence="10 14" id="KW-0472">Membrane</keyword>
<evidence type="ECO:0000256" key="11">
    <source>
        <dbReference type="PIRSR" id="PIRSR606539-1"/>
    </source>
</evidence>
<dbReference type="InterPro" id="IPR006539">
    <property type="entry name" value="P-type_ATPase_IV"/>
</dbReference>
<dbReference type="InterPro" id="IPR032631">
    <property type="entry name" value="P-type_ATPase_N"/>
</dbReference>
<feature type="binding site" evidence="13">
    <location>
        <position position="830"/>
    </location>
    <ligand>
        <name>Mg(2+)</name>
        <dbReference type="ChEBI" id="CHEBI:18420"/>
    </ligand>
</feature>
<evidence type="ECO:0000259" key="16">
    <source>
        <dbReference type="Pfam" id="PF00122"/>
    </source>
</evidence>
<dbReference type="NCBIfam" id="TIGR01494">
    <property type="entry name" value="ATPase_P-type"/>
    <property type="match status" value="1"/>
</dbReference>
<keyword evidence="8 14" id="KW-1278">Translocase</keyword>
<comment type="catalytic activity">
    <reaction evidence="14">
        <text>ATP + H2O + phospholipidSide 1 = ADP + phosphate + phospholipidSide 2.</text>
        <dbReference type="EC" id="7.6.2.1"/>
    </reaction>
</comment>
<dbReference type="Pfam" id="PF13246">
    <property type="entry name" value="Cation_ATPase"/>
    <property type="match status" value="1"/>
</dbReference>
<evidence type="ECO:0000256" key="6">
    <source>
        <dbReference type="ARBA" id="ARBA00022840"/>
    </source>
</evidence>
<evidence type="ECO:0000259" key="18">
    <source>
        <dbReference type="Pfam" id="PF16212"/>
    </source>
</evidence>
<feature type="transmembrane region" description="Helical" evidence="14">
    <location>
        <begin position="116"/>
        <end position="133"/>
    </location>
</feature>
<feature type="binding site" evidence="12">
    <location>
        <position position="568"/>
    </location>
    <ligand>
        <name>ATP</name>
        <dbReference type="ChEBI" id="CHEBI:30616"/>
    </ligand>
</feature>
<dbReference type="EMBL" id="CAJJDM010000058">
    <property type="protein sequence ID" value="CAD8076973.1"/>
    <property type="molecule type" value="Genomic_DNA"/>
</dbReference>
<feature type="binding site" evidence="12">
    <location>
        <position position="526"/>
    </location>
    <ligand>
        <name>ATP</name>
        <dbReference type="ChEBI" id="CHEBI:30616"/>
    </ligand>
</feature>
<proteinExistence type="inferred from homology"/>
<evidence type="ECO:0000256" key="13">
    <source>
        <dbReference type="PIRSR" id="PIRSR606539-3"/>
    </source>
</evidence>
<evidence type="ECO:0000256" key="9">
    <source>
        <dbReference type="ARBA" id="ARBA00022989"/>
    </source>
</evidence>
<evidence type="ECO:0000256" key="7">
    <source>
        <dbReference type="ARBA" id="ARBA00022842"/>
    </source>
</evidence>
<name>A0A8S1MH29_PARPR</name>
<dbReference type="PANTHER" id="PTHR24092">
    <property type="entry name" value="PROBABLE PHOSPHOLIPID-TRANSPORTING ATPASE"/>
    <property type="match status" value="1"/>
</dbReference>
<comment type="caution">
    <text evidence="19">The sequence shown here is derived from an EMBL/GenBank/DDBJ whole genome shotgun (WGS) entry which is preliminary data.</text>
</comment>
<evidence type="ECO:0000256" key="10">
    <source>
        <dbReference type="ARBA" id="ARBA00023136"/>
    </source>
</evidence>
<dbReference type="GO" id="GO:0016887">
    <property type="term" value="F:ATP hydrolysis activity"/>
    <property type="evidence" value="ECO:0007669"/>
    <property type="project" value="InterPro"/>
</dbReference>
<dbReference type="InterPro" id="IPR001757">
    <property type="entry name" value="P_typ_ATPase"/>
</dbReference>
<dbReference type="OMA" id="DMMIYQR"/>
<dbReference type="SFLD" id="SFLDS00003">
    <property type="entry name" value="Haloacid_Dehalogenase"/>
    <property type="match status" value="1"/>
</dbReference>
<keyword evidence="7 13" id="KW-0460">Magnesium</keyword>
<feature type="transmembrane region" description="Helical" evidence="14">
    <location>
        <begin position="916"/>
        <end position="936"/>
    </location>
</feature>
<feature type="binding site" evidence="12">
    <location>
        <position position="829"/>
    </location>
    <ligand>
        <name>ATP</name>
        <dbReference type="ChEBI" id="CHEBI:30616"/>
    </ligand>
</feature>
<dbReference type="EC" id="7.6.2.1" evidence="14"/>
<keyword evidence="20" id="KW-1185">Reference proteome</keyword>
<organism evidence="19 20">
    <name type="scientific">Paramecium primaurelia</name>
    <dbReference type="NCBI Taxonomy" id="5886"/>
    <lineage>
        <taxon>Eukaryota</taxon>
        <taxon>Sar</taxon>
        <taxon>Alveolata</taxon>
        <taxon>Ciliophora</taxon>
        <taxon>Intramacronucleata</taxon>
        <taxon>Oligohymenophorea</taxon>
        <taxon>Peniculida</taxon>
        <taxon>Parameciidae</taxon>
        <taxon>Paramecium</taxon>
    </lineage>
</organism>
<feature type="binding site" evidence="12">
    <location>
        <position position="426"/>
    </location>
    <ligand>
        <name>ATP</name>
        <dbReference type="ChEBI" id="CHEBI:30616"/>
    </ligand>
</feature>
<dbReference type="GO" id="GO:0000287">
    <property type="term" value="F:magnesium ion binding"/>
    <property type="evidence" value="ECO:0007669"/>
    <property type="project" value="UniProtKB-UniRule"/>
</dbReference>
<feature type="transmembrane region" description="Helical" evidence="14">
    <location>
        <begin position="315"/>
        <end position="339"/>
    </location>
</feature>
<evidence type="ECO:0000256" key="12">
    <source>
        <dbReference type="PIRSR" id="PIRSR606539-2"/>
    </source>
</evidence>
<evidence type="ECO:0000256" key="8">
    <source>
        <dbReference type="ARBA" id="ARBA00022967"/>
    </source>
</evidence>
<dbReference type="PROSITE" id="PS00154">
    <property type="entry name" value="ATPASE_E1_E2"/>
    <property type="match status" value="1"/>
</dbReference>
<feature type="binding site" evidence="12">
    <location>
        <position position="592"/>
    </location>
    <ligand>
        <name>ATP</name>
        <dbReference type="ChEBI" id="CHEBI:30616"/>
    </ligand>
</feature>
<dbReference type="FunFam" id="3.40.50.1000:FF:000190">
    <property type="entry name" value="Phospholipid-transporting ATPase"/>
    <property type="match status" value="1"/>
</dbReference>
<gene>
    <name evidence="19" type="ORF">PPRIM_AZ9-3.1.T0570149</name>
</gene>
<feature type="transmembrane region" description="Helical" evidence="14">
    <location>
        <begin position="1000"/>
        <end position="1021"/>
    </location>
</feature>
<dbReference type="SFLD" id="SFLDF00027">
    <property type="entry name" value="p-type_atpase"/>
    <property type="match status" value="1"/>
</dbReference>
<feature type="binding site" evidence="13">
    <location>
        <position position="428"/>
    </location>
    <ligand>
        <name>Mg(2+)</name>
        <dbReference type="ChEBI" id="CHEBI:18420"/>
    </ligand>
</feature>
<feature type="binding site" evidence="13">
    <location>
        <position position="426"/>
    </location>
    <ligand>
        <name>Mg(2+)</name>
        <dbReference type="ChEBI" id="CHEBI:18420"/>
    </ligand>
</feature>
<dbReference type="Pfam" id="PF16209">
    <property type="entry name" value="PhoLip_ATPase_N"/>
    <property type="match status" value="1"/>
</dbReference>
<feature type="domain" description="P-type ATPase A" evidence="16">
    <location>
        <begin position="146"/>
        <end position="215"/>
    </location>
</feature>
<dbReference type="Pfam" id="PF16212">
    <property type="entry name" value="PhoLip_ATPase_C"/>
    <property type="match status" value="1"/>
</dbReference>
<dbReference type="Proteomes" id="UP000688137">
    <property type="component" value="Unassembled WGS sequence"/>
</dbReference>
<keyword evidence="6 12" id="KW-0067">ATP-binding</keyword>
<dbReference type="InterPro" id="IPR044492">
    <property type="entry name" value="P_typ_ATPase_HD_dom"/>
</dbReference>
<evidence type="ECO:0000256" key="14">
    <source>
        <dbReference type="RuleBase" id="RU362033"/>
    </source>
</evidence>
<evidence type="ECO:0000313" key="20">
    <source>
        <dbReference type="Proteomes" id="UP000688137"/>
    </source>
</evidence>
<comment type="cofactor">
    <cofactor evidence="13">
        <name>Mg(2+)</name>
        <dbReference type="ChEBI" id="CHEBI:18420"/>
    </cofactor>
</comment>
<evidence type="ECO:0000256" key="5">
    <source>
        <dbReference type="ARBA" id="ARBA00022741"/>
    </source>
</evidence>
<keyword evidence="5 12" id="KW-0547">Nucleotide-binding</keyword>
<feature type="binding site" evidence="13">
    <location>
        <position position="826"/>
    </location>
    <ligand>
        <name>Mg(2+)</name>
        <dbReference type="ChEBI" id="CHEBI:18420"/>
    </ligand>
</feature>
<feature type="domain" description="P-type ATPase C-terminal" evidence="18">
    <location>
        <begin position="852"/>
        <end position="1092"/>
    </location>
</feature>
<feature type="binding site" evidence="12">
    <location>
        <position position="630"/>
    </location>
    <ligand>
        <name>ATP</name>
        <dbReference type="ChEBI" id="CHEBI:30616"/>
    </ligand>
</feature>
<comment type="subcellular location">
    <subcellularLocation>
        <location evidence="2">Endomembrane system</location>
    </subcellularLocation>
    <subcellularLocation>
        <location evidence="1 14">Membrane</location>
        <topology evidence="1 14">Multi-pass membrane protein</topology>
    </subcellularLocation>
</comment>
<reference evidence="19" key="1">
    <citation type="submission" date="2021-01" db="EMBL/GenBank/DDBJ databases">
        <authorList>
            <consortium name="Genoscope - CEA"/>
            <person name="William W."/>
        </authorList>
    </citation>
    <scope>NUCLEOTIDE SEQUENCE</scope>
</reference>
<feature type="transmembrane region" description="Helical" evidence="14">
    <location>
        <begin position="1072"/>
        <end position="1091"/>
    </location>
</feature>
<evidence type="ECO:0000256" key="3">
    <source>
        <dbReference type="ARBA" id="ARBA00022692"/>
    </source>
</evidence>
<evidence type="ECO:0000256" key="15">
    <source>
        <dbReference type="SAM" id="Coils"/>
    </source>
</evidence>
<dbReference type="GO" id="GO:0005524">
    <property type="term" value="F:ATP binding"/>
    <property type="evidence" value="ECO:0007669"/>
    <property type="project" value="UniProtKB-UniRule"/>
</dbReference>
<feature type="binding site" evidence="12">
    <location>
        <position position="805"/>
    </location>
    <ligand>
        <name>ATP</name>
        <dbReference type="ChEBI" id="CHEBI:30616"/>
    </ligand>
</feature>
<comment type="similarity">
    <text evidence="14">Belongs to the cation transport ATPase (P-type) (TC 3.A.3) family. Type IV subfamily.</text>
</comment>
<dbReference type="AlphaFoldDB" id="A0A8S1MH29"/>
<dbReference type="PANTHER" id="PTHR24092:SF150">
    <property type="entry name" value="PHOSPHOLIPID-TRANSPORTING ATPASE"/>
    <property type="match status" value="1"/>
</dbReference>
<feature type="binding site" evidence="12">
    <location>
        <position position="427"/>
    </location>
    <ligand>
        <name>ATP</name>
        <dbReference type="ChEBI" id="CHEBI:30616"/>
    </ligand>
</feature>
<keyword evidence="15" id="KW-0175">Coiled coil</keyword>
<evidence type="ECO:0000256" key="1">
    <source>
        <dbReference type="ARBA" id="ARBA00004141"/>
    </source>
</evidence>
<evidence type="ECO:0000256" key="4">
    <source>
        <dbReference type="ARBA" id="ARBA00022723"/>
    </source>
</evidence>
<evidence type="ECO:0000259" key="17">
    <source>
        <dbReference type="Pfam" id="PF16209"/>
    </source>
</evidence>
<dbReference type="SFLD" id="SFLDG00002">
    <property type="entry name" value="C1.7:_P-type_atpase_like"/>
    <property type="match status" value="1"/>
</dbReference>
<dbReference type="Pfam" id="PF00122">
    <property type="entry name" value="E1-E2_ATPase"/>
    <property type="match status" value="1"/>
</dbReference>
<feature type="domain" description="P-type ATPase N-terminal" evidence="17">
    <location>
        <begin position="62"/>
        <end position="115"/>
    </location>
</feature>
<dbReference type="InterPro" id="IPR059000">
    <property type="entry name" value="ATPase_P-type_domA"/>
</dbReference>
<accession>A0A8S1MH29</accession>
<dbReference type="NCBIfam" id="TIGR01652">
    <property type="entry name" value="ATPase-Plipid"/>
    <property type="match status" value="1"/>
</dbReference>
<feature type="binding site" evidence="12">
    <location>
        <position position="712"/>
    </location>
    <ligand>
        <name>ATP</name>
        <dbReference type="ChEBI" id="CHEBI:30616"/>
    </ligand>
</feature>